<sequence length="271" mass="29517">MDRDTSSSGRISFDIRSDAVCIVTGSTMTNNRQASIGNMTEWDRRSNLGIANPVWARLALLPPLAIEALETAGSDVAQRSLLPTHILKILVNISDFVPTARGNANGTDEHLRAYIQAVLNTYMALPVAPVTPLTGWQRRGTSIAFDLAGAGTLGYGAERAAENVLAAIQGWFNDPGPGALRRANITTVFLSIPTTPSQDPPTIESPWFRAWYRYVRSLEEYEVATRHRPWVEQMELQTLDMQNNDPGEIASLPGLTNCLTQGVGVIVGAEE</sequence>
<dbReference type="Proteomes" id="UP001595075">
    <property type="component" value="Unassembled WGS sequence"/>
</dbReference>
<protein>
    <submittedName>
        <fullName evidence="1">Uncharacterized protein</fullName>
    </submittedName>
</protein>
<gene>
    <name evidence="1" type="ORF">VTL71DRAFT_9371</name>
</gene>
<reference evidence="1 2" key="1">
    <citation type="journal article" date="2024" name="Commun. Biol.">
        <title>Comparative genomic analysis of thermophilic fungi reveals convergent evolutionary adaptations and gene losses.</title>
        <authorList>
            <person name="Steindorff A.S."/>
            <person name="Aguilar-Pontes M.V."/>
            <person name="Robinson A.J."/>
            <person name="Andreopoulos B."/>
            <person name="LaButti K."/>
            <person name="Kuo A."/>
            <person name="Mondo S."/>
            <person name="Riley R."/>
            <person name="Otillar R."/>
            <person name="Haridas S."/>
            <person name="Lipzen A."/>
            <person name="Grimwood J."/>
            <person name="Schmutz J."/>
            <person name="Clum A."/>
            <person name="Reid I.D."/>
            <person name="Moisan M.C."/>
            <person name="Butler G."/>
            <person name="Nguyen T.T.M."/>
            <person name="Dewar K."/>
            <person name="Conant G."/>
            <person name="Drula E."/>
            <person name="Henrissat B."/>
            <person name="Hansel C."/>
            <person name="Singer S."/>
            <person name="Hutchinson M.I."/>
            <person name="de Vries R.P."/>
            <person name="Natvig D.O."/>
            <person name="Powell A.J."/>
            <person name="Tsang A."/>
            <person name="Grigoriev I.V."/>
        </authorList>
    </citation>
    <scope>NUCLEOTIDE SEQUENCE [LARGE SCALE GENOMIC DNA]</scope>
    <source>
        <strain evidence="1 2">CBS 494.80</strain>
    </source>
</reference>
<name>A0ABR4BSV9_9HELO</name>
<dbReference type="EMBL" id="JAZHXI010000021">
    <property type="protein sequence ID" value="KAL2060730.1"/>
    <property type="molecule type" value="Genomic_DNA"/>
</dbReference>
<proteinExistence type="predicted"/>
<evidence type="ECO:0000313" key="2">
    <source>
        <dbReference type="Proteomes" id="UP001595075"/>
    </source>
</evidence>
<evidence type="ECO:0000313" key="1">
    <source>
        <dbReference type="EMBL" id="KAL2060730.1"/>
    </source>
</evidence>
<organism evidence="1 2">
    <name type="scientific">Oculimacula yallundae</name>
    <dbReference type="NCBI Taxonomy" id="86028"/>
    <lineage>
        <taxon>Eukaryota</taxon>
        <taxon>Fungi</taxon>
        <taxon>Dikarya</taxon>
        <taxon>Ascomycota</taxon>
        <taxon>Pezizomycotina</taxon>
        <taxon>Leotiomycetes</taxon>
        <taxon>Helotiales</taxon>
        <taxon>Ploettnerulaceae</taxon>
        <taxon>Oculimacula</taxon>
    </lineage>
</organism>
<comment type="caution">
    <text evidence="1">The sequence shown here is derived from an EMBL/GenBank/DDBJ whole genome shotgun (WGS) entry which is preliminary data.</text>
</comment>
<accession>A0ABR4BSV9</accession>
<keyword evidence="2" id="KW-1185">Reference proteome</keyword>